<dbReference type="CTD" id="113091"/>
<dbReference type="Proteomes" id="UP000515159">
    <property type="component" value="Chromosome 10"/>
</dbReference>
<gene>
    <name evidence="11 12 13" type="primary">PTH2</name>
</gene>
<dbReference type="RefSeq" id="XP_033816027.1">
    <property type="nucleotide sequence ID" value="XM_033960136.1"/>
</dbReference>
<reference evidence="11 12" key="1">
    <citation type="submission" date="2025-04" db="UniProtKB">
        <authorList>
            <consortium name="RefSeq"/>
        </authorList>
    </citation>
    <scope>IDENTIFICATION</scope>
</reference>
<evidence type="ECO:0000313" key="13">
    <source>
        <dbReference type="RefSeq" id="XP_033816028.1"/>
    </source>
</evidence>
<keyword evidence="4" id="KW-0964">Secreted</keyword>
<evidence type="ECO:0000256" key="8">
    <source>
        <dbReference type="ARBA" id="ARBA00030147"/>
    </source>
</evidence>
<dbReference type="PANTHER" id="PTHR28585">
    <property type="entry name" value="TUBEROINFUNDIBULAR PEPTIDE OF 39 RESIDUES"/>
    <property type="match status" value="1"/>
</dbReference>
<comment type="subcellular location">
    <subcellularLocation>
        <location evidence="1">Secreted</location>
    </subcellularLocation>
</comment>
<dbReference type="Pfam" id="PF14980">
    <property type="entry name" value="TIP39"/>
    <property type="match status" value="1"/>
</dbReference>
<comment type="similarity">
    <text evidence="2">Belongs to the parathyroid hormone family.</text>
</comment>
<evidence type="ECO:0000256" key="5">
    <source>
        <dbReference type="ARBA" id="ARBA00022685"/>
    </source>
</evidence>
<name>A0A6P8SCV5_GEOSA</name>
<keyword evidence="7" id="KW-0527">Neuropeptide</keyword>
<feature type="chain" id="PRO_5044654210" description="Tuberoinfundibular peptide of 39 residues" evidence="9">
    <location>
        <begin position="27"/>
        <end position="146"/>
    </location>
</feature>
<dbReference type="GeneID" id="117367527"/>
<dbReference type="GO" id="GO:0007218">
    <property type="term" value="P:neuropeptide signaling pathway"/>
    <property type="evidence" value="ECO:0007669"/>
    <property type="project" value="UniProtKB-KW"/>
</dbReference>
<dbReference type="OrthoDB" id="9940245at2759"/>
<dbReference type="PANTHER" id="PTHR28585:SF1">
    <property type="entry name" value="TUBEROINFUNDIBULAR PEPTIDE OF 39 RESIDUES"/>
    <property type="match status" value="1"/>
</dbReference>
<dbReference type="RefSeq" id="XP_033816028.1">
    <property type="nucleotide sequence ID" value="XM_033960137.1"/>
</dbReference>
<proteinExistence type="inferred from homology"/>
<evidence type="ECO:0000256" key="2">
    <source>
        <dbReference type="ARBA" id="ARBA00006307"/>
    </source>
</evidence>
<dbReference type="RefSeq" id="XP_033816026.1">
    <property type="nucleotide sequence ID" value="XM_033960135.1"/>
</dbReference>
<evidence type="ECO:0000313" key="11">
    <source>
        <dbReference type="RefSeq" id="XP_033816026.1"/>
    </source>
</evidence>
<dbReference type="GO" id="GO:0005576">
    <property type="term" value="C:extracellular region"/>
    <property type="evidence" value="ECO:0007669"/>
    <property type="project" value="UniProtKB-SubCell"/>
</dbReference>
<evidence type="ECO:0000256" key="3">
    <source>
        <dbReference type="ARBA" id="ARBA00021831"/>
    </source>
</evidence>
<dbReference type="InterPro" id="IPR029396">
    <property type="entry name" value="TIP39"/>
</dbReference>
<evidence type="ECO:0000313" key="10">
    <source>
        <dbReference type="Proteomes" id="UP000515159"/>
    </source>
</evidence>
<sequence>MYRGVSAWNLLPLTVLLGCCVMLSSAAVIPYPRTPNRFWKRELPKYPANVQLRGPFFPGMLLWALHPPSPVLYDWSPQITASDMMPIQAGKVHFDSDGDPRKLEVGKRRSIVVADDAAFREKSRLLTAMERKKWLNAYMQKLLVVN</sequence>
<evidence type="ECO:0000256" key="1">
    <source>
        <dbReference type="ARBA" id="ARBA00004613"/>
    </source>
</evidence>
<dbReference type="PROSITE" id="PS51257">
    <property type="entry name" value="PROKAR_LIPOPROTEIN"/>
    <property type="match status" value="1"/>
</dbReference>
<keyword evidence="5" id="KW-0165">Cleavage on pair of basic residues</keyword>
<evidence type="ECO:0000256" key="7">
    <source>
        <dbReference type="ARBA" id="ARBA00023320"/>
    </source>
</evidence>
<keyword evidence="10" id="KW-1185">Reference proteome</keyword>
<feature type="signal peptide" evidence="9">
    <location>
        <begin position="1"/>
        <end position="26"/>
    </location>
</feature>
<accession>A0A6P8SCV5</accession>
<organism evidence="10 12">
    <name type="scientific">Geotrypetes seraphini</name>
    <name type="common">Gaboon caecilian</name>
    <name type="synonym">Caecilia seraphini</name>
    <dbReference type="NCBI Taxonomy" id="260995"/>
    <lineage>
        <taxon>Eukaryota</taxon>
        <taxon>Metazoa</taxon>
        <taxon>Chordata</taxon>
        <taxon>Craniata</taxon>
        <taxon>Vertebrata</taxon>
        <taxon>Euteleostomi</taxon>
        <taxon>Amphibia</taxon>
        <taxon>Gymnophiona</taxon>
        <taxon>Geotrypetes</taxon>
    </lineage>
</organism>
<evidence type="ECO:0000256" key="4">
    <source>
        <dbReference type="ARBA" id="ARBA00022525"/>
    </source>
</evidence>
<dbReference type="AlphaFoldDB" id="A0A6P8SCV5"/>
<evidence type="ECO:0000256" key="9">
    <source>
        <dbReference type="SAM" id="SignalP"/>
    </source>
</evidence>
<evidence type="ECO:0000313" key="12">
    <source>
        <dbReference type="RefSeq" id="XP_033816027.1"/>
    </source>
</evidence>
<evidence type="ECO:0000256" key="6">
    <source>
        <dbReference type="ARBA" id="ARBA00022729"/>
    </source>
</evidence>
<dbReference type="KEGG" id="gsh:117367527"/>
<protein>
    <recommendedName>
        <fullName evidence="3">Tuberoinfundibular peptide of 39 residues</fullName>
    </recommendedName>
    <alternativeName>
        <fullName evidence="8">Parathyroid hormone 2</fullName>
    </alternativeName>
</protein>
<keyword evidence="6 9" id="KW-0732">Signal</keyword>